<proteinExistence type="predicted"/>
<accession>A0A842ITR8</accession>
<reference evidence="1" key="1">
    <citation type="submission" date="2020-08" db="EMBL/GenBank/DDBJ databases">
        <title>Winogradskyella ouciana sp. nov., isolated from the hadal seawater of the Mariana Trench.</title>
        <authorList>
            <person name="He X."/>
        </authorList>
    </citation>
    <scope>NUCLEOTIDE SEQUENCE [LARGE SCALE GENOMIC DNA]</scope>
    <source>
        <strain evidence="1">KCTC 52348</strain>
    </source>
</reference>
<dbReference type="RefSeq" id="WP_185790147.1">
    <property type="nucleotide sequence ID" value="NZ_JACLCP010000005.1"/>
</dbReference>
<dbReference type="Proteomes" id="UP000533900">
    <property type="component" value="Unassembled WGS sequence"/>
</dbReference>
<sequence length="254" mass="29110">MSKVISTFLILFLATFCYSQNITLLKNYNPKVKELKHNLNLSKDSLSLRCEGKIIKVDIFNDDYDQSYDVKDNQGLIPLRNLPEGKFVVEVHLTNKIVEMHVVKYFDNKTDSSIDKKNIVEGSGMMLDEKLNLITSPPKNSIEFILTGAKRSNLNRKKQKFYWVVHEVNTGNNSHKSMKLLAESVTLKMISKNKLETKTNFGKLNKLTVWEVYNTTQFMQKQVANPEYINSSASDLFNVEPYYSSSKSETSATI</sequence>
<evidence type="ECO:0000313" key="2">
    <source>
        <dbReference type="Proteomes" id="UP000533900"/>
    </source>
</evidence>
<dbReference type="AlphaFoldDB" id="A0A842ITR8"/>
<organism evidence="1 2">
    <name type="scientific">Winogradskyella flava</name>
    <dbReference type="NCBI Taxonomy" id="1884876"/>
    <lineage>
        <taxon>Bacteria</taxon>
        <taxon>Pseudomonadati</taxon>
        <taxon>Bacteroidota</taxon>
        <taxon>Flavobacteriia</taxon>
        <taxon>Flavobacteriales</taxon>
        <taxon>Flavobacteriaceae</taxon>
        <taxon>Winogradskyella</taxon>
    </lineage>
</organism>
<keyword evidence="2" id="KW-1185">Reference proteome</keyword>
<gene>
    <name evidence="1" type="ORF">H7F21_15145</name>
</gene>
<evidence type="ECO:0000313" key="1">
    <source>
        <dbReference type="EMBL" id="MBC2846440.1"/>
    </source>
</evidence>
<dbReference type="EMBL" id="JACLCP010000005">
    <property type="protein sequence ID" value="MBC2846440.1"/>
    <property type="molecule type" value="Genomic_DNA"/>
</dbReference>
<name>A0A842ITR8_9FLAO</name>
<comment type="caution">
    <text evidence="1">The sequence shown here is derived from an EMBL/GenBank/DDBJ whole genome shotgun (WGS) entry which is preliminary data.</text>
</comment>
<protein>
    <submittedName>
        <fullName evidence="1">Uncharacterized protein</fullName>
    </submittedName>
</protein>